<evidence type="ECO:0000313" key="9">
    <source>
        <dbReference type="EMBL" id="KGK37372.1"/>
    </source>
</evidence>
<dbReference type="Pfam" id="PF00226">
    <property type="entry name" value="DnaJ"/>
    <property type="match status" value="1"/>
</dbReference>
<dbReference type="EMBL" id="CP028773">
    <property type="protein sequence ID" value="AWU73748.1"/>
    <property type="molecule type" value="Genomic_DNA"/>
</dbReference>
<keyword evidence="4" id="KW-1133">Transmembrane helix</keyword>
<dbReference type="EMBL" id="MQVM01000003">
    <property type="protein sequence ID" value="ONH76756.1"/>
    <property type="molecule type" value="Genomic_DNA"/>
</dbReference>
<organism evidence="9 12">
    <name type="scientific">Pichia kudriavzevii</name>
    <name type="common">Yeast</name>
    <name type="synonym">Issatchenkia orientalis</name>
    <dbReference type="NCBI Taxonomy" id="4909"/>
    <lineage>
        <taxon>Eukaryota</taxon>
        <taxon>Fungi</taxon>
        <taxon>Dikarya</taxon>
        <taxon>Ascomycota</taxon>
        <taxon>Saccharomycotina</taxon>
        <taxon>Pichiomycetes</taxon>
        <taxon>Pichiales</taxon>
        <taxon>Pichiaceae</taxon>
        <taxon>Pichia</taxon>
    </lineage>
</organism>
<evidence type="ECO:0000256" key="4">
    <source>
        <dbReference type="ARBA" id="ARBA00022989"/>
    </source>
</evidence>
<dbReference type="InterPro" id="IPR015399">
    <property type="entry name" value="DUF1977_DnaJ-like"/>
</dbReference>
<dbReference type="SMART" id="SM00271">
    <property type="entry name" value="DnaJ"/>
    <property type="match status" value="1"/>
</dbReference>
<feature type="domain" description="J" evidence="7">
    <location>
        <begin position="22"/>
        <end position="86"/>
    </location>
</feature>
<dbReference type="AlphaFoldDB" id="A0A099NZM7"/>
<evidence type="ECO:0000313" key="10">
    <source>
        <dbReference type="EMBL" id="ONH76756.1"/>
    </source>
</evidence>
<dbReference type="InterPro" id="IPR051100">
    <property type="entry name" value="DnaJ_subfamily_B/C"/>
</dbReference>
<evidence type="ECO:0000313" key="14">
    <source>
        <dbReference type="Proteomes" id="UP000195871"/>
    </source>
</evidence>
<accession>A0A099NZM7</accession>
<dbReference type="SUPFAM" id="SSF46565">
    <property type="entry name" value="Chaperone J-domain"/>
    <property type="match status" value="1"/>
</dbReference>
<dbReference type="OrthoDB" id="1507364at2759"/>
<reference evidence="11 14" key="5">
    <citation type="submission" date="2017-05" db="EMBL/GenBank/DDBJ databases">
        <title>The Genome Sequence of Candida krusei Ckrusei653.</title>
        <authorList>
            <person name="Cuomo C."/>
            <person name="Forche A."/>
            <person name="Young S."/>
            <person name="Abouelleil A."/>
            <person name="Cao P."/>
            <person name="Chapman S."/>
            <person name="Cusick C."/>
            <person name="Shea T."/>
            <person name="Nusbaum C."/>
            <person name="Birren B."/>
        </authorList>
    </citation>
    <scope>NUCLEOTIDE SEQUENCE [LARGE SCALE GENOMIC DNA]</scope>
    <source>
        <strain evidence="11 14">Ckrusei653</strain>
    </source>
</reference>
<evidence type="ECO:0000313" key="11">
    <source>
        <dbReference type="EMBL" id="OUT23240.1"/>
    </source>
</evidence>
<proteinExistence type="predicted"/>
<feature type="region of interest" description="Disordered" evidence="6">
    <location>
        <begin position="82"/>
        <end position="108"/>
    </location>
</feature>
<dbReference type="InterPro" id="IPR036869">
    <property type="entry name" value="J_dom_sf"/>
</dbReference>
<dbReference type="Gene3D" id="1.10.287.110">
    <property type="entry name" value="DnaJ domain"/>
    <property type="match status" value="1"/>
</dbReference>
<dbReference type="Proteomes" id="UP000029867">
    <property type="component" value="Unassembled WGS sequence"/>
</dbReference>
<gene>
    <name evidence="10" type="ORF">BOH78_0812</name>
    <name evidence="8" type="ORF">C5L36_0A03490</name>
    <name evidence="11" type="ORF">CAS74_001555</name>
    <name evidence="9" type="ORF">JL09_g3494</name>
</gene>
<dbReference type="PROSITE" id="PS00636">
    <property type="entry name" value="DNAJ_1"/>
    <property type="match status" value="1"/>
</dbReference>
<dbReference type="Proteomes" id="UP000249293">
    <property type="component" value="Chromosome 1"/>
</dbReference>
<dbReference type="VEuPathDB" id="FungiDB:C5L36_0A03490"/>
<dbReference type="PROSITE" id="PS50076">
    <property type="entry name" value="DNAJ_2"/>
    <property type="match status" value="1"/>
</dbReference>
<dbReference type="GO" id="GO:0030544">
    <property type="term" value="F:Hsp70 protein binding"/>
    <property type="evidence" value="ECO:0007669"/>
    <property type="project" value="TreeGrafter"/>
</dbReference>
<dbReference type="GO" id="GO:0005789">
    <property type="term" value="C:endoplasmic reticulum membrane"/>
    <property type="evidence" value="ECO:0007669"/>
    <property type="project" value="UniProtKB-SubCell"/>
</dbReference>
<dbReference type="PANTHER" id="PTHR43908:SF3">
    <property type="entry name" value="AT29763P-RELATED"/>
    <property type="match status" value="1"/>
</dbReference>
<evidence type="ECO:0000313" key="12">
    <source>
        <dbReference type="Proteomes" id="UP000029867"/>
    </source>
</evidence>
<name>A0A099NZM7_PICKU</name>
<reference evidence="9" key="2">
    <citation type="submission" date="2014-08" db="EMBL/GenBank/DDBJ databases">
        <title>Exploiting Issatchenkia orientalis SD108 for Succinic Acid Production.</title>
        <authorList>
            <person name="Xiao H."/>
            <person name="Shao Z."/>
            <person name="Jiang Y."/>
            <person name="Dole S."/>
            <person name="Zhao H."/>
        </authorList>
    </citation>
    <scope>NUCLEOTIDE SEQUENCE [LARGE SCALE GENOMIC DNA]</scope>
    <source>
        <strain evidence="9">SD108</strain>
    </source>
</reference>
<evidence type="ECO:0000256" key="1">
    <source>
        <dbReference type="ARBA" id="ARBA00004389"/>
    </source>
</evidence>
<comment type="subcellular location">
    <subcellularLocation>
        <location evidence="1">Endoplasmic reticulum membrane</location>
        <topology evidence="1">Single-pass membrane protein</topology>
    </subcellularLocation>
</comment>
<dbReference type="InterPro" id="IPR018253">
    <property type="entry name" value="DnaJ_domain_CS"/>
</dbReference>
<evidence type="ECO:0000256" key="3">
    <source>
        <dbReference type="ARBA" id="ARBA00022824"/>
    </source>
</evidence>
<reference evidence="13" key="3">
    <citation type="journal article" date="2017" name="Genome Announc.">
        <title>Genome sequences of Cyberlindnera fabianii 65, Pichia kudriavzevii 129, and Saccharomyces cerevisiae 131 isolated from fermented masau fruits in Zimbabwe.</title>
        <authorList>
            <person name="van Rijswijck I.M.H."/>
            <person name="Derks M.F.L."/>
            <person name="Abee T."/>
            <person name="de Ridder D."/>
            <person name="Smid E.J."/>
        </authorList>
    </citation>
    <scope>NUCLEOTIDE SEQUENCE [LARGE SCALE GENOMIC DNA]</scope>
    <source>
        <strain evidence="13">129</strain>
    </source>
</reference>
<dbReference type="EMBL" id="NHMM01000002">
    <property type="protein sequence ID" value="OUT23240.1"/>
    <property type="molecule type" value="Genomic_DNA"/>
</dbReference>
<dbReference type="Proteomes" id="UP000195871">
    <property type="component" value="Unassembled WGS sequence"/>
</dbReference>
<dbReference type="PRINTS" id="PR00625">
    <property type="entry name" value="JDOMAIN"/>
</dbReference>
<reference evidence="8 15" key="6">
    <citation type="submission" date="2018-06" db="EMBL/GenBank/DDBJ databases">
        <title>Population genomics shows no distinction between pathogenic Candida krusei and environmental Pichia kudriavzevii: One species, four names.</title>
        <authorList>
            <person name="Douglass A.P."/>
            <person name="Offei B."/>
            <person name="Braun-Galleani S."/>
            <person name="Coughlan A.Y."/>
            <person name="Martos A."/>
            <person name="Ortiz-Merino R.A."/>
            <person name="Byrne K.P."/>
            <person name="Wolfe K.H."/>
        </authorList>
    </citation>
    <scope>NUCLEOTIDE SEQUENCE [LARGE SCALE GENOMIC DNA]</scope>
    <source>
        <strain evidence="8 15">CBS573</strain>
    </source>
</reference>
<reference evidence="10" key="4">
    <citation type="submission" date="2017-01" db="EMBL/GenBank/DDBJ databases">
        <authorList>
            <person name="Mah S.A."/>
            <person name="Swanson W.J."/>
            <person name="Moy G.W."/>
            <person name="Vacquier V.D."/>
        </authorList>
    </citation>
    <scope>NUCLEOTIDE SEQUENCE [LARGE SCALE GENOMIC DNA]</scope>
    <source>
        <strain evidence="10">129</strain>
    </source>
</reference>
<evidence type="ECO:0000259" key="7">
    <source>
        <dbReference type="PROSITE" id="PS50076"/>
    </source>
</evidence>
<dbReference type="GO" id="GO:0071218">
    <property type="term" value="P:cellular response to misfolded protein"/>
    <property type="evidence" value="ECO:0007669"/>
    <property type="project" value="TreeGrafter"/>
</dbReference>
<keyword evidence="3" id="KW-0256">Endoplasmic reticulum</keyword>
<dbReference type="EMBL" id="JQFK01000038">
    <property type="protein sequence ID" value="KGK37372.1"/>
    <property type="molecule type" value="Genomic_DNA"/>
</dbReference>
<protein>
    <submittedName>
        <fullName evidence="10">Protein HLJ1</fullName>
    </submittedName>
</protein>
<reference evidence="12" key="1">
    <citation type="journal article" date="2014" name="Microb. Cell Fact.">
        <title>Exploiting Issatchenkia orientalis SD108 for succinic acid production.</title>
        <authorList>
            <person name="Xiao H."/>
            <person name="Shao Z."/>
            <person name="Jiang Y."/>
            <person name="Dole S."/>
            <person name="Zhao H."/>
        </authorList>
    </citation>
    <scope>NUCLEOTIDE SEQUENCE [LARGE SCALE GENOMIC DNA]</scope>
    <source>
        <strain evidence="12">SD108</strain>
    </source>
</reference>
<dbReference type="CDD" id="cd06257">
    <property type="entry name" value="DnaJ"/>
    <property type="match status" value="1"/>
</dbReference>
<evidence type="ECO:0000313" key="15">
    <source>
        <dbReference type="Proteomes" id="UP000249293"/>
    </source>
</evidence>
<evidence type="ECO:0000256" key="2">
    <source>
        <dbReference type="ARBA" id="ARBA00022692"/>
    </source>
</evidence>
<evidence type="ECO:0000313" key="8">
    <source>
        <dbReference type="EMBL" id="AWU73748.1"/>
    </source>
</evidence>
<dbReference type="InterPro" id="IPR001623">
    <property type="entry name" value="DnaJ_domain"/>
</dbReference>
<dbReference type="Pfam" id="PF09320">
    <property type="entry name" value="DUF1977"/>
    <property type="match status" value="1"/>
</dbReference>
<evidence type="ECO:0000256" key="6">
    <source>
        <dbReference type="SAM" id="MobiDB-lite"/>
    </source>
</evidence>
<dbReference type="STRING" id="4909.A0A099NZM7"/>
<keyword evidence="15" id="KW-1185">Reference proteome</keyword>
<keyword evidence="5" id="KW-0472">Membrane</keyword>
<keyword evidence="2" id="KW-0812">Transmembrane</keyword>
<dbReference type="HOGENOM" id="CLU_043579_1_0_1"/>
<sequence>MADCTPEQAKLVDEILSIQRTDYYRVLKVDKSASDVEIKKSYRKLAIKLHPDKNKHPKASEAFKVIAKAFEVLGDESKRKLYDMTGTDPDSRSAGASGGGAGHPGAHFNNFQGFGGGFPGFQGGFQPGPGMGGGLNEDLLNMLFGMGGLGNNGFSFTFGGNGFPNNGFYYSNQPGMNARRRAAQNANAQRQGQGARRGAAGREQAQWTQYIVQFLPLLIILFSIIINSLTGDSSSNYNNARQFHGRVPKYGFEKGAGLDVERTTPNHNINYYISEKTLNNFQGRKNADTELAGLDKYVEGQYINELSQTCQREKNYQRELIESAQGIFYNDWDKIERAQKMTLPHCERLRELNLL</sequence>
<dbReference type="eggNOG" id="KOG0714">
    <property type="taxonomic scope" value="Eukaryota"/>
</dbReference>
<evidence type="ECO:0000256" key="5">
    <source>
        <dbReference type="ARBA" id="ARBA00023136"/>
    </source>
</evidence>
<evidence type="ECO:0000313" key="13">
    <source>
        <dbReference type="Proteomes" id="UP000189274"/>
    </source>
</evidence>
<dbReference type="PANTHER" id="PTHR43908">
    <property type="entry name" value="AT29763P-RELATED"/>
    <property type="match status" value="1"/>
</dbReference>
<dbReference type="Proteomes" id="UP000189274">
    <property type="component" value="Unassembled WGS sequence"/>
</dbReference>